<dbReference type="Proteomes" id="UP001501490">
    <property type="component" value="Unassembled WGS sequence"/>
</dbReference>
<name>A0ABP7AQZ4_9ACTN</name>
<protein>
    <submittedName>
        <fullName evidence="1">Uncharacterized protein</fullName>
    </submittedName>
</protein>
<comment type="caution">
    <text evidence="1">The sequence shown here is derived from an EMBL/GenBank/DDBJ whole genome shotgun (WGS) entry which is preliminary data.</text>
</comment>
<dbReference type="PROSITE" id="PS51257">
    <property type="entry name" value="PROKAR_LIPOPROTEIN"/>
    <property type="match status" value="1"/>
</dbReference>
<evidence type="ECO:0000313" key="1">
    <source>
        <dbReference type="EMBL" id="GAA3637802.1"/>
    </source>
</evidence>
<sequence length="186" mass="20183">MEEDRRVTSRWRMVVALAVVALVAAGCSVPRDGWVGIGRVADGRLWVYLRTCHHLLDGASLYWPDDPNGANSNNELFTDWSITAPVRGLKVAWPLLGPVVNGVVPTTPLESVPAKPKNMAIYGWTEDSSFSADGPYEFDADDLDALKPGQVLIANDLGPSDTSDMPPNKVVTLAQFNALDCAQFDN</sequence>
<evidence type="ECO:0000313" key="2">
    <source>
        <dbReference type="Proteomes" id="UP001501490"/>
    </source>
</evidence>
<organism evidence="1 2">
    <name type="scientific">Microlunatus ginsengisoli</name>
    <dbReference type="NCBI Taxonomy" id="363863"/>
    <lineage>
        <taxon>Bacteria</taxon>
        <taxon>Bacillati</taxon>
        <taxon>Actinomycetota</taxon>
        <taxon>Actinomycetes</taxon>
        <taxon>Propionibacteriales</taxon>
        <taxon>Propionibacteriaceae</taxon>
        <taxon>Microlunatus</taxon>
    </lineage>
</organism>
<reference evidence="2" key="1">
    <citation type="journal article" date="2019" name="Int. J. Syst. Evol. Microbiol.">
        <title>The Global Catalogue of Microorganisms (GCM) 10K type strain sequencing project: providing services to taxonomists for standard genome sequencing and annotation.</title>
        <authorList>
            <consortium name="The Broad Institute Genomics Platform"/>
            <consortium name="The Broad Institute Genome Sequencing Center for Infectious Disease"/>
            <person name="Wu L."/>
            <person name="Ma J."/>
        </authorList>
    </citation>
    <scope>NUCLEOTIDE SEQUENCE [LARGE SCALE GENOMIC DNA]</scope>
    <source>
        <strain evidence="2">JCM 16929</strain>
    </source>
</reference>
<proteinExistence type="predicted"/>
<dbReference type="EMBL" id="BAABAB010000046">
    <property type="protein sequence ID" value="GAA3637802.1"/>
    <property type="molecule type" value="Genomic_DNA"/>
</dbReference>
<accession>A0ABP7AQZ4</accession>
<keyword evidence="2" id="KW-1185">Reference proteome</keyword>
<gene>
    <name evidence="1" type="ORF">GCM10022236_45380</name>
</gene>